<protein>
    <submittedName>
        <fullName evidence="2">Uncharacterized protein</fullName>
    </submittedName>
</protein>
<evidence type="ECO:0000256" key="1">
    <source>
        <dbReference type="SAM" id="Coils"/>
    </source>
</evidence>
<comment type="caution">
    <text evidence="2">The sequence shown here is derived from an EMBL/GenBank/DDBJ whole genome shotgun (WGS) entry which is preliminary data.</text>
</comment>
<keyword evidence="1" id="KW-0175">Coiled coil</keyword>
<dbReference type="RefSeq" id="WP_140886552.1">
    <property type="nucleotide sequence ID" value="NZ_RCZP01000043.1"/>
</dbReference>
<keyword evidence="3" id="KW-1185">Reference proteome</keyword>
<proteinExistence type="predicted"/>
<name>A0A502F9I7_9PROT</name>
<accession>A0A502F9I7</accession>
<evidence type="ECO:0000313" key="3">
    <source>
        <dbReference type="Proteomes" id="UP000317078"/>
    </source>
</evidence>
<feature type="coiled-coil region" evidence="1">
    <location>
        <begin position="148"/>
        <end position="175"/>
    </location>
</feature>
<dbReference type="AlphaFoldDB" id="A0A502F9I7"/>
<sequence>MLTMEEAEDLIARWEEADDELRADFLLDVIGRIDPTGDATHEWANNFEQDYVTGIEGGAVLAWGRDVGRHRELEIVRRADHSPGPLNDDEITATIESMKRKGNRLTIRGVTAVLKEYSGVTPSASRVHAHLRQHRGEQPEGRDPVAALRAQDAEAKQAARRARKAAAERKAADRQAELLAAVASIEALLREAITWGQSSAADGQHPPPRAVLAHMQRRHQEGNLPTYADIITETLERLMRAS</sequence>
<reference evidence="2 3" key="1">
    <citation type="journal article" date="2019" name="Environ. Microbiol.">
        <title>Species interactions and distinct microbial communities in high Arctic permafrost affected cryosols are associated with the CH4 and CO2 gas fluxes.</title>
        <authorList>
            <person name="Altshuler I."/>
            <person name="Hamel J."/>
            <person name="Turney S."/>
            <person name="Magnuson E."/>
            <person name="Levesque R."/>
            <person name="Greer C."/>
            <person name="Whyte L.G."/>
        </authorList>
    </citation>
    <scope>NUCLEOTIDE SEQUENCE [LARGE SCALE GENOMIC DNA]</scope>
    <source>
        <strain evidence="2 3">S9.3B</strain>
    </source>
</reference>
<dbReference type="Proteomes" id="UP000317078">
    <property type="component" value="Unassembled WGS sequence"/>
</dbReference>
<gene>
    <name evidence="2" type="ORF">EAH89_25550</name>
</gene>
<evidence type="ECO:0000313" key="2">
    <source>
        <dbReference type="EMBL" id="TPG45991.1"/>
    </source>
</evidence>
<dbReference type="EMBL" id="RCZP01000043">
    <property type="protein sequence ID" value="TPG45991.1"/>
    <property type="molecule type" value="Genomic_DNA"/>
</dbReference>
<organism evidence="2 3">
    <name type="scientific">Muricoccus nepalensis</name>
    <dbReference type="NCBI Taxonomy" id="1854500"/>
    <lineage>
        <taxon>Bacteria</taxon>
        <taxon>Pseudomonadati</taxon>
        <taxon>Pseudomonadota</taxon>
        <taxon>Alphaproteobacteria</taxon>
        <taxon>Acetobacterales</taxon>
        <taxon>Roseomonadaceae</taxon>
        <taxon>Muricoccus</taxon>
    </lineage>
</organism>